<comment type="caution">
    <text evidence="1">The sequence shown here is derived from an EMBL/GenBank/DDBJ whole genome shotgun (WGS) entry which is preliminary data.</text>
</comment>
<evidence type="ECO:0000313" key="2">
    <source>
        <dbReference type="Proteomes" id="UP000527355"/>
    </source>
</evidence>
<dbReference type="Proteomes" id="UP000527355">
    <property type="component" value="Unassembled WGS sequence"/>
</dbReference>
<accession>A0A7J7Z5T1</accession>
<reference evidence="1 2" key="1">
    <citation type="journal article" date="2020" name="Nature">
        <title>Six reference-quality genomes reveal evolution of bat adaptations.</title>
        <authorList>
            <person name="Jebb D."/>
            <person name="Huang Z."/>
            <person name="Pippel M."/>
            <person name="Hughes G.M."/>
            <person name="Lavrichenko K."/>
            <person name="Devanna P."/>
            <person name="Winkler S."/>
            <person name="Jermiin L.S."/>
            <person name="Skirmuntt E.C."/>
            <person name="Katzourakis A."/>
            <person name="Burkitt-Gray L."/>
            <person name="Ray D.A."/>
            <person name="Sullivan K.A.M."/>
            <person name="Roscito J.G."/>
            <person name="Kirilenko B.M."/>
            <person name="Davalos L.M."/>
            <person name="Corthals A.P."/>
            <person name="Power M.L."/>
            <person name="Jones G."/>
            <person name="Ransome R.D."/>
            <person name="Dechmann D.K.N."/>
            <person name="Locatelli A.G."/>
            <person name="Puechmaille S.J."/>
            <person name="Fedrigo O."/>
            <person name="Jarvis E.D."/>
            <person name="Hiller M."/>
            <person name="Vernes S.C."/>
            <person name="Myers E.W."/>
            <person name="Teeling E.C."/>
        </authorList>
    </citation>
    <scope>NUCLEOTIDE SEQUENCE [LARGE SCALE GENOMIC DNA]</scope>
    <source>
        <strain evidence="1">MMyoMyo1</strain>
        <tissue evidence="1">Flight muscle</tissue>
    </source>
</reference>
<gene>
    <name evidence="1" type="ORF">mMyoMyo1_010775</name>
</gene>
<name>A0A7J7Z5T1_MYOMY</name>
<dbReference type="EMBL" id="JABWUV010000003">
    <property type="protein sequence ID" value="KAF6369448.1"/>
    <property type="molecule type" value="Genomic_DNA"/>
</dbReference>
<evidence type="ECO:0000313" key="1">
    <source>
        <dbReference type="EMBL" id="KAF6369448.1"/>
    </source>
</evidence>
<proteinExistence type="predicted"/>
<dbReference type="AlphaFoldDB" id="A0A7J7Z5T1"/>
<protein>
    <submittedName>
        <fullName evidence="1">Uncharacterized protein</fullName>
    </submittedName>
</protein>
<keyword evidence="2" id="KW-1185">Reference proteome</keyword>
<organism evidence="1 2">
    <name type="scientific">Myotis myotis</name>
    <name type="common">Greater mouse-eared bat</name>
    <name type="synonym">Vespertilio myotis</name>
    <dbReference type="NCBI Taxonomy" id="51298"/>
    <lineage>
        <taxon>Eukaryota</taxon>
        <taxon>Metazoa</taxon>
        <taxon>Chordata</taxon>
        <taxon>Craniata</taxon>
        <taxon>Vertebrata</taxon>
        <taxon>Euteleostomi</taxon>
        <taxon>Mammalia</taxon>
        <taxon>Eutheria</taxon>
        <taxon>Laurasiatheria</taxon>
        <taxon>Chiroptera</taxon>
        <taxon>Yangochiroptera</taxon>
        <taxon>Vespertilionidae</taxon>
        <taxon>Myotis</taxon>
    </lineage>
</organism>
<sequence>MEKYILMWINQNNNNKQIKMLHIKERQSGGRRERLRGPWLGRTQLPQLGHLAKPCELPSSWAPSERQLTPRPMAVRSLPQAHTCLIILATFCWRVPFLKQDVEGYGIQVIHPRECPTTHAGMTLGVGHRGQPTAHLVSALARGLGSPRWSSLRGS</sequence>